<keyword evidence="3" id="KW-0677">Repeat</keyword>
<dbReference type="Pfam" id="PF25325">
    <property type="entry name" value="EF-hand_EFHB_C"/>
    <property type="match status" value="1"/>
</dbReference>
<dbReference type="GeneID" id="36409097"/>
<dbReference type="InterPro" id="IPR040193">
    <property type="entry name" value="EFHC1/EFHC2/EFHB"/>
</dbReference>
<evidence type="ECO:0000256" key="1">
    <source>
        <dbReference type="ARBA" id="ARBA00004245"/>
    </source>
</evidence>
<protein>
    <recommendedName>
        <fullName evidence="5">EFHB C-terminal EF-hand domain-containing protein</fullName>
    </recommendedName>
</protein>
<evidence type="ECO:0000256" key="2">
    <source>
        <dbReference type="ARBA" id="ARBA00022490"/>
    </source>
</evidence>
<dbReference type="InterPro" id="IPR057428">
    <property type="entry name" value="EFHB_EF-hand_C"/>
</dbReference>
<dbReference type="OMA" id="EANYASH"/>
<evidence type="ECO:0000256" key="3">
    <source>
        <dbReference type="ARBA" id="ARBA00022737"/>
    </source>
</evidence>
<proteinExistence type="predicted"/>
<dbReference type="PANTHER" id="PTHR12086">
    <property type="entry name" value="EF-HAND DOMAIN C-TERMINAL CONTAINING PROTEIN"/>
    <property type="match status" value="1"/>
</dbReference>
<dbReference type="EMBL" id="CCYD01000810">
    <property type="protein sequence ID" value="CEG43750.1"/>
    <property type="molecule type" value="Genomic_DNA"/>
</dbReference>
<organism evidence="6 7">
    <name type="scientific">Plasmopara halstedii</name>
    <name type="common">Downy mildew of sunflower</name>
    <dbReference type="NCBI Taxonomy" id="4781"/>
    <lineage>
        <taxon>Eukaryota</taxon>
        <taxon>Sar</taxon>
        <taxon>Stramenopiles</taxon>
        <taxon>Oomycota</taxon>
        <taxon>Peronosporomycetes</taxon>
        <taxon>Peronosporales</taxon>
        <taxon>Peronosporaceae</taxon>
        <taxon>Plasmopara</taxon>
    </lineage>
</organism>
<sequence length="439" mass="49468">MSRYTPPPSAGYAPPLQPETTARCLTFPQHPRTPEHVGRFRKSYFSEPGTRVIHRGLVKDSQQIKPMTKFGIITTGSDHVPETLVNESTTEYQRIVLTKLEANYASHKREPLGKSYSRGHNLPAHFREPDFAFGMSGTICESAKELLYPSTAATLLNNQKEEALYKRSHGSVAPGEQKNRNYQWEKAKIDPANHRFGVKSIDSCAEEMAFVLNSDMNKSNVSPAVVPAHLEDRRMLYDHLGKPRHLGVANTDKLSNNHAFGINTQKSDSAWQCIQGEYSLKEQQSDSDLGRAVNYGWKNATADTRLFGIPTIRSDISAPVRRSIADGQNYGDDVSAQALLYPQEFASRGVINADFAAPRNEKYLRKLFEKIGHKLPDETFELILKQAFQNTQFTSLGQASVADFRDALNDFLEAKERGPAALQQWQSHIQSFLLHNFWW</sequence>
<evidence type="ECO:0000256" key="4">
    <source>
        <dbReference type="ARBA" id="ARBA00023212"/>
    </source>
</evidence>
<reference evidence="7" key="1">
    <citation type="submission" date="2014-09" db="EMBL/GenBank/DDBJ databases">
        <authorList>
            <person name="Sharma Rahul"/>
            <person name="Thines Marco"/>
        </authorList>
    </citation>
    <scope>NUCLEOTIDE SEQUENCE [LARGE SCALE GENOMIC DNA]</scope>
</reference>
<keyword evidence="2" id="KW-0963">Cytoplasm</keyword>
<dbReference type="GO" id="GO:0005856">
    <property type="term" value="C:cytoskeleton"/>
    <property type="evidence" value="ECO:0007669"/>
    <property type="project" value="UniProtKB-SubCell"/>
</dbReference>
<name>A0A0P1AQD8_PLAHL</name>
<evidence type="ECO:0000313" key="6">
    <source>
        <dbReference type="EMBL" id="CEG43750.1"/>
    </source>
</evidence>
<feature type="domain" description="EFHB C-terminal EF-hand" evidence="5">
    <location>
        <begin position="338"/>
        <end position="412"/>
    </location>
</feature>
<keyword evidence="4" id="KW-0206">Cytoskeleton</keyword>
<evidence type="ECO:0000259" key="5">
    <source>
        <dbReference type="Pfam" id="PF25325"/>
    </source>
</evidence>
<dbReference type="RefSeq" id="XP_024580119.1">
    <property type="nucleotide sequence ID" value="XM_024729775.1"/>
</dbReference>
<dbReference type="OrthoDB" id="2096280at2759"/>
<accession>A0A0P1AQD8</accession>
<dbReference type="STRING" id="4781.A0A0P1AQD8"/>
<keyword evidence="7" id="KW-1185">Reference proteome</keyword>
<dbReference type="AlphaFoldDB" id="A0A0P1AQD8"/>
<dbReference type="PANTHER" id="PTHR12086:SF12">
    <property type="entry name" value="EF-HAND DOMAIN-CONTAINING FAMILY MEMBER B"/>
    <property type="match status" value="1"/>
</dbReference>
<comment type="subcellular location">
    <subcellularLocation>
        <location evidence="1">Cytoplasm</location>
        <location evidence="1">Cytoskeleton</location>
    </subcellularLocation>
</comment>
<evidence type="ECO:0000313" key="7">
    <source>
        <dbReference type="Proteomes" id="UP000054928"/>
    </source>
</evidence>
<dbReference type="Proteomes" id="UP000054928">
    <property type="component" value="Unassembled WGS sequence"/>
</dbReference>